<dbReference type="AlphaFoldDB" id="A0A501WNE8"/>
<protein>
    <submittedName>
        <fullName evidence="8">Lipid A biosynthesis acyltransferase</fullName>
    </submittedName>
</protein>
<keyword evidence="9" id="KW-1185">Reference proteome</keyword>
<dbReference type="EMBL" id="VFRR01000016">
    <property type="protein sequence ID" value="TPE51273.1"/>
    <property type="molecule type" value="Genomic_DNA"/>
</dbReference>
<evidence type="ECO:0000313" key="8">
    <source>
        <dbReference type="EMBL" id="TPE51273.1"/>
    </source>
</evidence>
<dbReference type="PIRSF" id="PIRSF026649">
    <property type="entry name" value="MsbB"/>
    <property type="match status" value="1"/>
</dbReference>
<evidence type="ECO:0000256" key="5">
    <source>
        <dbReference type="ARBA" id="ARBA00023136"/>
    </source>
</evidence>
<keyword evidence="4 8" id="KW-0808">Transferase</keyword>
<sequence>MANPSTRNKSIRPLLHPRFWLVWLGMGIAYLLSHISWPTQQRLGAGLGIVLYYLAHRRRHICMTNLDICFPDMGLEEKRELARNHFISMGKGFFETLTCWFQDRQKLLPQTKLTGDHLVREALSHGRGCVLIGGHFSSIDICGSLLAHFLPVHPLYKLQSNPVINWFMERKRDELYKKTIERSNMREVIKSLKTNNIVWYAVDQDYGRKYSVFAPFFGRQCATLAHVGRVIKLSKAPVIAIDYYRTESGYQLDMRMVQEFPAEDEIAAATLMNRLMEENIVRHPEQYFWSHRRFKTQQDPSAPSPY</sequence>
<dbReference type="PANTHER" id="PTHR30606">
    <property type="entry name" value="LIPID A BIOSYNTHESIS LAUROYL ACYLTRANSFERASE"/>
    <property type="match status" value="1"/>
</dbReference>
<dbReference type="CDD" id="cd07984">
    <property type="entry name" value="LPLAT_LABLAT-like"/>
    <property type="match status" value="1"/>
</dbReference>
<keyword evidence="6 8" id="KW-0012">Acyltransferase</keyword>
<keyword evidence="7" id="KW-0812">Transmembrane</keyword>
<accession>A0A501WNE8</accession>
<keyword evidence="7" id="KW-1133">Transmembrane helix</keyword>
<dbReference type="Proteomes" id="UP000315901">
    <property type="component" value="Unassembled WGS sequence"/>
</dbReference>
<dbReference type="GO" id="GO:0009247">
    <property type="term" value="P:glycolipid biosynthetic process"/>
    <property type="evidence" value="ECO:0007669"/>
    <property type="project" value="UniProtKB-ARBA"/>
</dbReference>
<proteinExistence type="predicted"/>
<evidence type="ECO:0000313" key="9">
    <source>
        <dbReference type="Proteomes" id="UP000315901"/>
    </source>
</evidence>
<reference evidence="8 9" key="1">
    <citation type="submission" date="2019-06" db="EMBL/GenBank/DDBJ databases">
        <title>A novel bacterium of genus Marinomonas, isolated from coastal sand.</title>
        <authorList>
            <person name="Huang H."/>
            <person name="Mo K."/>
            <person name="Hu Y."/>
        </authorList>
    </citation>
    <scope>NUCLEOTIDE SEQUENCE [LARGE SCALE GENOMIC DNA]</scope>
    <source>
        <strain evidence="8 9">HB171799</strain>
    </source>
</reference>
<dbReference type="InterPro" id="IPR004960">
    <property type="entry name" value="LipA_acyltrans"/>
</dbReference>
<evidence type="ECO:0000256" key="4">
    <source>
        <dbReference type="ARBA" id="ARBA00022679"/>
    </source>
</evidence>
<feature type="transmembrane region" description="Helical" evidence="7">
    <location>
        <begin position="20"/>
        <end position="37"/>
    </location>
</feature>
<name>A0A501WNE8_9GAMM</name>
<dbReference type="GO" id="GO:0016746">
    <property type="term" value="F:acyltransferase activity"/>
    <property type="evidence" value="ECO:0007669"/>
    <property type="project" value="UniProtKB-KW"/>
</dbReference>
<comment type="subcellular location">
    <subcellularLocation>
        <location evidence="1">Cell inner membrane</location>
    </subcellularLocation>
</comment>
<organism evidence="8 9">
    <name type="scientific">Maribrevibacterium harenarium</name>
    <dbReference type="NCBI Taxonomy" id="2589817"/>
    <lineage>
        <taxon>Bacteria</taxon>
        <taxon>Pseudomonadati</taxon>
        <taxon>Pseudomonadota</taxon>
        <taxon>Gammaproteobacteria</taxon>
        <taxon>Oceanospirillales</taxon>
        <taxon>Oceanospirillaceae</taxon>
        <taxon>Maribrevibacterium</taxon>
    </lineage>
</organism>
<keyword evidence="5 7" id="KW-0472">Membrane</keyword>
<keyword evidence="3" id="KW-0997">Cell inner membrane</keyword>
<evidence type="ECO:0000256" key="1">
    <source>
        <dbReference type="ARBA" id="ARBA00004533"/>
    </source>
</evidence>
<gene>
    <name evidence="8" type="ORF">FJM67_09530</name>
</gene>
<keyword evidence="2" id="KW-1003">Cell membrane</keyword>
<evidence type="ECO:0000256" key="7">
    <source>
        <dbReference type="SAM" id="Phobius"/>
    </source>
</evidence>
<evidence type="ECO:0000256" key="3">
    <source>
        <dbReference type="ARBA" id="ARBA00022519"/>
    </source>
</evidence>
<dbReference type="Pfam" id="PF03279">
    <property type="entry name" value="Lip_A_acyltrans"/>
    <property type="match status" value="1"/>
</dbReference>
<dbReference type="GO" id="GO:0005886">
    <property type="term" value="C:plasma membrane"/>
    <property type="evidence" value="ECO:0007669"/>
    <property type="project" value="UniProtKB-SubCell"/>
</dbReference>
<comment type="caution">
    <text evidence="8">The sequence shown here is derived from an EMBL/GenBank/DDBJ whole genome shotgun (WGS) entry which is preliminary data.</text>
</comment>
<dbReference type="PANTHER" id="PTHR30606:SF9">
    <property type="entry name" value="LIPID A BIOSYNTHESIS LAUROYLTRANSFERASE"/>
    <property type="match status" value="1"/>
</dbReference>
<dbReference type="OrthoDB" id="9803456at2"/>
<evidence type="ECO:0000256" key="2">
    <source>
        <dbReference type="ARBA" id="ARBA00022475"/>
    </source>
</evidence>
<evidence type="ECO:0000256" key="6">
    <source>
        <dbReference type="ARBA" id="ARBA00023315"/>
    </source>
</evidence>